<sequence length="647" mass="72148">MNKPSKPGGNPKSRESPRSGQENISSKDAGNLRRTLWVAGKEGWYDGENSEARLYNMMSREMRGSKQDLRTPFWMSKTSTNGGKDVRTWVPRSQIVGDLWKRVESVNLGKFLTAEEQELLLNYEHDEADDISEQSSFLPWSKDGPEKVLSVYTDKPNPWKNSAVDSRALIRSEEWVTSLIPTGKIHRMSVEEAVAGLPGGNAYDLSTSGMDGSTNSGWIPRSDLGYLHGWKPSVRYSEEENAEREEVQRLIIEMAVEYINRCQAGEVVHLRAFVAKRLAQKADELKRKRIVIALNKPEPAVWRTITAILLPELKSKVVMNGVAIFNALSDLPYHDVNCQVMLKQSKAKQQAVLSGDYSGFDASIPPEGIVAAGRIVGRWVSDGTPMCEQLARSMAYHCQLITPNKIWDEQPSSMKSGSGFTNLGDSLWNLMMLRYGHEIGNYKIEQVMVQGDDFNLFGDGVTPESVSDAVGVLGAVLHPDKQMFQIGVSRYLQRLNFHGRIGGVASVFRTLGHVMSYESMTYNKKEWNWATDIIRARMQIENTVFSPFFENLVSLVADGDKYRLGTGYSPSELLSKAKSGIEVILRSMGAYNKGTVTEKSAEETFRQSAVDGVLRGEVLPPFGSQARFSRAYGNRAVFSVTPRLEAA</sequence>
<evidence type="ECO:0000256" key="3">
    <source>
        <dbReference type="ARBA" id="ARBA00022953"/>
    </source>
</evidence>
<dbReference type="EMBL" id="MW052119">
    <property type="protein sequence ID" value="QQM16318.1"/>
    <property type="molecule type" value="Genomic_RNA"/>
</dbReference>
<dbReference type="Pfam" id="PF00680">
    <property type="entry name" value="RdRP_1"/>
    <property type="match status" value="1"/>
</dbReference>
<organism evidence="6">
    <name type="scientific">Tatsystermes virus</name>
    <dbReference type="NCBI Taxonomy" id="2796634"/>
    <lineage>
        <taxon>Viruses</taxon>
        <taxon>Riboviria</taxon>
    </lineage>
</organism>
<protein>
    <submittedName>
        <fullName evidence="6">Putative replicase</fullName>
    </submittedName>
</protein>
<keyword evidence="1" id="KW-0808">Transferase</keyword>
<evidence type="ECO:0000256" key="1">
    <source>
        <dbReference type="ARBA" id="ARBA00022679"/>
    </source>
</evidence>
<accession>A0A7T7GVC7</accession>
<dbReference type="SUPFAM" id="SSF56672">
    <property type="entry name" value="DNA/RNA polymerases"/>
    <property type="match status" value="1"/>
</dbReference>
<dbReference type="GO" id="GO:0006351">
    <property type="term" value="P:DNA-templated transcription"/>
    <property type="evidence" value="ECO:0007669"/>
    <property type="project" value="InterPro"/>
</dbReference>
<dbReference type="InterPro" id="IPR043502">
    <property type="entry name" value="DNA/RNA_pol_sf"/>
</dbReference>
<evidence type="ECO:0000256" key="2">
    <source>
        <dbReference type="ARBA" id="ARBA00022695"/>
    </source>
</evidence>
<evidence type="ECO:0000313" key="6">
    <source>
        <dbReference type="EMBL" id="QQM16318.1"/>
    </source>
</evidence>
<evidence type="ECO:0000259" key="5">
    <source>
        <dbReference type="PROSITE" id="PS50507"/>
    </source>
</evidence>
<dbReference type="GO" id="GO:0039694">
    <property type="term" value="P:viral RNA genome replication"/>
    <property type="evidence" value="ECO:0007669"/>
    <property type="project" value="InterPro"/>
</dbReference>
<feature type="compositionally biased region" description="Polar residues" evidence="4">
    <location>
        <begin position="18"/>
        <end position="28"/>
    </location>
</feature>
<reference evidence="6" key="2">
    <citation type="submission" date="2020-09" db="EMBL/GenBank/DDBJ databases">
        <authorList>
            <person name="Le Lay C."/>
            <person name="Shi M."/>
            <person name="Bucek A."/>
            <person name="Bourguignon T."/>
            <person name="Lo N."/>
            <person name="Holmes E.C."/>
        </authorList>
    </citation>
    <scope>NUCLEOTIDE SEQUENCE</scope>
    <source>
        <strain evidence="6">MD_21</strain>
    </source>
</reference>
<evidence type="ECO:0000256" key="4">
    <source>
        <dbReference type="SAM" id="MobiDB-lite"/>
    </source>
</evidence>
<keyword evidence="3" id="KW-0693">Viral RNA replication</keyword>
<feature type="region of interest" description="Disordered" evidence="4">
    <location>
        <begin position="1"/>
        <end position="29"/>
    </location>
</feature>
<dbReference type="GO" id="GO:0003968">
    <property type="term" value="F:RNA-directed RNA polymerase activity"/>
    <property type="evidence" value="ECO:0007669"/>
    <property type="project" value="InterPro"/>
</dbReference>
<proteinExistence type="predicted"/>
<dbReference type="GO" id="GO:0003723">
    <property type="term" value="F:RNA binding"/>
    <property type="evidence" value="ECO:0007669"/>
    <property type="project" value="InterPro"/>
</dbReference>
<keyword evidence="2" id="KW-0548">Nucleotidyltransferase</keyword>
<feature type="domain" description="RdRp catalytic" evidence="5">
    <location>
        <begin position="350"/>
        <end position="466"/>
    </location>
</feature>
<dbReference type="PROSITE" id="PS50507">
    <property type="entry name" value="RDRP_SSRNA_POS"/>
    <property type="match status" value="1"/>
</dbReference>
<dbReference type="InterPro" id="IPR007094">
    <property type="entry name" value="RNA-dir_pol_PSvirus"/>
</dbReference>
<name>A0A7T7GVC7_9VIRU</name>
<dbReference type="InterPro" id="IPR001205">
    <property type="entry name" value="RNA-dir_pol_C"/>
</dbReference>
<reference evidence="6" key="1">
    <citation type="journal article" date="2020" name="Viruses">
        <title>Unmapped RNA Virus Diversity in Termites and their Symbionts.</title>
        <authorList>
            <person name="Lay C.L."/>
            <person name="Shi M."/>
            <person name="Bucek A."/>
            <person name="Bourguignon T."/>
            <person name="Lo N."/>
            <person name="Holmes E.C."/>
        </authorList>
    </citation>
    <scope>NUCLEOTIDE SEQUENCE</scope>
    <source>
        <strain evidence="6">MD_21</strain>
    </source>
</reference>